<dbReference type="SUPFAM" id="SSF46785">
    <property type="entry name" value="Winged helix' DNA-binding domain"/>
    <property type="match status" value="1"/>
</dbReference>
<dbReference type="Pfam" id="PF03466">
    <property type="entry name" value="LysR_substrate"/>
    <property type="match status" value="1"/>
</dbReference>
<dbReference type="PRINTS" id="PR00039">
    <property type="entry name" value="HTHLYSR"/>
</dbReference>
<dbReference type="CDD" id="cd05466">
    <property type="entry name" value="PBP2_LTTR_substrate"/>
    <property type="match status" value="1"/>
</dbReference>
<dbReference type="Pfam" id="PF00126">
    <property type="entry name" value="HTH_1"/>
    <property type="match status" value="1"/>
</dbReference>
<dbReference type="GO" id="GO:0032993">
    <property type="term" value="C:protein-DNA complex"/>
    <property type="evidence" value="ECO:0007669"/>
    <property type="project" value="TreeGrafter"/>
</dbReference>
<evidence type="ECO:0000259" key="5">
    <source>
        <dbReference type="PROSITE" id="PS50931"/>
    </source>
</evidence>
<comment type="similarity">
    <text evidence="1">Belongs to the LysR transcriptional regulatory family.</text>
</comment>
<dbReference type="Gene3D" id="1.10.10.10">
    <property type="entry name" value="Winged helix-like DNA-binding domain superfamily/Winged helix DNA-binding domain"/>
    <property type="match status" value="1"/>
</dbReference>
<proteinExistence type="inferred from homology"/>
<dbReference type="AlphaFoldDB" id="A0A238XB95"/>
<dbReference type="FunFam" id="1.10.10.10:FF:000001">
    <property type="entry name" value="LysR family transcriptional regulator"/>
    <property type="match status" value="1"/>
</dbReference>
<reference evidence="7" key="1">
    <citation type="submission" date="2017-06" db="EMBL/GenBank/DDBJ databases">
        <authorList>
            <person name="Varghese N."/>
            <person name="Submissions S."/>
        </authorList>
    </citation>
    <scope>NUCLEOTIDE SEQUENCE [LARGE SCALE GENOMIC DNA]</scope>
    <source>
        <strain evidence="7">DSM 44485</strain>
    </source>
</reference>
<evidence type="ECO:0000313" key="6">
    <source>
        <dbReference type="EMBL" id="SNR55594.1"/>
    </source>
</evidence>
<evidence type="ECO:0000313" key="7">
    <source>
        <dbReference type="Proteomes" id="UP000198420"/>
    </source>
</evidence>
<evidence type="ECO:0000256" key="3">
    <source>
        <dbReference type="ARBA" id="ARBA00023125"/>
    </source>
</evidence>
<dbReference type="EMBL" id="FZNP01000004">
    <property type="protein sequence ID" value="SNR55594.1"/>
    <property type="molecule type" value="Genomic_DNA"/>
</dbReference>
<sequence length="316" mass="33618">MRKDLSFAGPIDASYVSLGWAAMDLRTLRYFVAVVDEGGITQAARVLFVSQPSLSLAMRRLEDELGVRLFDRSGRRARPTADGARLLGLARQVIAEADGARERVRQVAGLEVGRLVVATSTTLAVHPLTPIVAALRGRHPGLEIHVRDAGTAAGTFDLVRSGEAELGMADVMPPDAGWGRCDLGAEEIVLVASPEFAAGLAEPVTRARVADLDLGVVPSDLDSASATATAVASMAGRVRAQCAHRAMLWELVRDGAVATFVGRDTAEAVMPWASLRSLDPPLWRDAHLVWREQALSPAGAALVELARGREEPPGDR</sequence>
<keyword evidence="2" id="KW-0805">Transcription regulation</keyword>
<dbReference type="GO" id="GO:0003700">
    <property type="term" value="F:DNA-binding transcription factor activity"/>
    <property type="evidence" value="ECO:0007669"/>
    <property type="project" value="InterPro"/>
</dbReference>
<dbReference type="GO" id="GO:0003677">
    <property type="term" value="F:DNA binding"/>
    <property type="evidence" value="ECO:0007669"/>
    <property type="project" value="UniProtKB-KW"/>
</dbReference>
<protein>
    <submittedName>
        <fullName evidence="6">Transcriptional regulator, LysR family</fullName>
    </submittedName>
</protein>
<dbReference type="SUPFAM" id="SSF53850">
    <property type="entry name" value="Periplasmic binding protein-like II"/>
    <property type="match status" value="1"/>
</dbReference>
<evidence type="ECO:0000256" key="4">
    <source>
        <dbReference type="ARBA" id="ARBA00023163"/>
    </source>
</evidence>
<dbReference type="InterPro" id="IPR036390">
    <property type="entry name" value="WH_DNA-bd_sf"/>
</dbReference>
<name>A0A238XB95_9ACTN</name>
<dbReference type="InterPro" id="IPR000847">
    <property type="entry name" value="LysR_HTH_N"/>
</dbReference>
<dbReference type="InterPro" id="IPR005119">
    <property type="entry name" value="LysR_subst-bd"/>
</dbReference>
<dbReference type="PANTHER" id="PTHR30346:SF28">
    <property type="entry name" value="HTH-TYPE TRANSCRIPTIONAL REGULATOR CYNR"/>
    <property type="match status" value="1"/>
</dbReference>
<dbReference type="Proteomes" id="UP000198420">
    <property type="component" value="Unassembled WGS sequence"/>
</dbReference>
<dbReference type="PROSITE" id="PS50931">
    <property type="entry name" value="HTH_LYSR"/>
    <property type="match status" value="1"/>
</dbReference>
<organism evidence="6 7">
    <name type="scientific">Actinomadura mexicana</name>
    <dbReference type="NCBI Taxonomy" id="134959"/>
    <lineage>
        <taxon>Bacteria</taxon>
        <taxon>Bacillati</taxon>
        <taxon>Actinomycetota</taxon>
        <taxon>Actinomycetes</taxon>
        <taxon>Streptosporangiales</taxon>
        <taxon>Thermomonosporaceae</taxon>
        <taxon>Actinomadura</taxon>
    </lineage>
</organism>
<feature type="domain" description="HTH lysR-type" evidence="5">
    <location>
        <begin position="23"/>
        <end position="80"/>
    </location>
</feature>
<keyword evidence="7" id="KW-1185">Reference proteome</keyword>
<keyword evidence="3" id="KW-0238">DNA-binding</keyword>
<dbReference type="InterPro" id="IPR036388">
    <property type="entry name" value="WH-like_DNA-bd_sf"/>
</dbReference>
<dbReference type="OrthoDB" id="3181812at2"/>
<evidence type="ECO:0000256" key="2">
    <source>
        <dbReference type="ARBA" id="ARBA00023015"/>
    </source>
</evidence>
<gene>
    <name evidence="6" type="ORF">SAMN06265355_104114</name>
</gene>
<evidence type="ECO:0000256" key="1">
    <source>
        <dbReference type="ARBA" id="ARBA00009437"/>
    </source>
</evidence>
<accession>A0A238XB95</accession>
<dbReference type="Gene3D" id="3.40.190.290">
    <property type="match status" value="1"/>
</dbReference>
<keyword evidence="4" id="KW-0804">Transcription</keyword>
<dbReference type="PANTHER" id="PTHR30346">
    <property type="entry name" value="TRANSCRIPTIONAL DUAL REGULATOR HCAR-RELATED"/>
    <property type="match status" value="1"/>
</dbReference>